<reference evidence="2 3" key="1">
    <citation type="submission" date="2020-08" db="EMBL/GenBank/DDBJ databases">
        <title>novel species in genus Nocardioides.</title>
        <authorList>
            <person name="Zhang G."/>
        </authorList>
    </citation>
    <scope>NUCLEOTIDE SEQUENCE [LARGE SCALE GENOMIC DNA]</scope>
    <source>
        <strain evidence="2 3">SC8A-24</strain>
    </source>
</reference>
<dbReference type="EMBL" id="JACMYC010000002">
    <property type="protein sequence ID" value="MBC2959725.1"/>
    <property type="molecule type" value="Genomic_DNA"/>
</dbReference>
<sequence length="220" mass="24396">MQVWERSVAGRHHRVEAEGSVRRHLRWYVDGELVTEKRSAEDAVEIDSGDDHPDLGAVKVKFSALGAPRRATVHDDLAGALVGVGGTDLVPEAGSAAAQHEERLLAHPNRYAAQKAGIAIAIIAVPVLLGLLSRFLPDIDVPWPDLPSIPWPDIDLPSIPWPDIDLPIPHFDVEVPGWVRQVLDVLGYVWPVALAFLLARGEVNRRRKRDEQAREEQERD</sequence>
<evidence type="ECO:0008006" key="4">
    <source>
        <dbReference type="Google" id="ProtNLM"/>
    </source>
</evidence>
<keyword evidence="1" id="KW-0812">Transmembrane</keyword>
<gene>
    <name evidence="2" type="ORF">H7344_05380</name>
</gene>
<accession>A0ABR6U5Y4</accession>
<feature type="transmembrane region" description="Helical" evidence="1">
    <location>
        <begin position="116"/>
        <end position="136"/>
    </location>
</feature>
<proteinExistence type="predicted"/>
<feature type="transmembrane region" description="Helical" evidence="1">
    <location>
        <begin position="178"/>
        <end position="199"/>
    </location>
</feature>
<keyword evidence="1" id="KW-0472">Membrane</keyword>
<evidence type="ECO:0000313" key="3">
    <source>
        <dbReference type="Proteomes" id="UP000604001"/>
    </source>
</evidence>
<organism evidence="2 3">
    <name type="scientific">Nocardioides deserti</name>
    <dbReference type="NCBI Taxonomy" id="1588644"/>
    <lineage>
        <taxon>Bacteria</taxon>
        <taxon>Bacillati</taxon>
        <taxon>Actinomycetota</taxon>
        <taxon>Actinomycetes</taxon>
        <taxon>Propionibacteriales</taxon>
        <taxon>Nocardioidaceae</taxon>
        <taxon>Nocardioides</taxon>
    </lineage>
</organism>
<dbReference type="RefSeq" id="WP_186344964.1">
    <property type="nucleotide sequence ID" value="NZ_BMMR01000002.1"/>
</dbReference>
<protein>
    <recommendedName>
        <fullName evidence="4">DUF3592 domain-containing protein</fullName>
    </recommendedName>
</protein>
<name>A0ABR6U5Y4_9ACTN</name>
<evidence type="ECO:0000313" key="2">
    <source>
        <dbReference type="EMBL" id="MBC2959725.1"/>
    </source>
</evidence>
<comment type="caution">
    <text evidence="2">The sequence shown here is derived from an EMBL/GenBank/DDBJ whole genome shotgun (WGS) entry which is preliminary data.</text>
</comment>
<evidence type="ECO:0000256" key="1">
    <source>
        <dbReference type="SAM" id="Phobius"/>
    </source>
</evidence>
<dbReference type="Proteomes" id="UP000604001">
    <property type="component" value="Unassembled WGS sequence"/>
</dbReference>
<keyword evidence="3" id="KW-1185">Reference proteome</keyword>
<keyword evidence="1" id="KW-1133">Transmembrane helix</keyword>